<feature type="compositionally biased region" description="Polar residues" evidence="1">
    <location>
        <begin position="83"/>
        <end position="99"/>
    </location>
</feature>
<sequence>MPADEQAKKGARSTLQTNPPPARYAWASRTLKEEFWRRFQAFWADNAPQQYQDLSIGLDKRPTNYPFPEPPSVVSLPPGRAMETSSTIMSASDMKTPSWSARADAQRPPITSTTAGRATRHPHSHGEADKWMRFCALGHEQGIL</sequence>
<dbReference type="EMBL" id="AP024421">
    <property type="protein sequence ID" value="BCR91034.1"/>
    <property type="molecule type" value="Genomic_DNA"/>
</dbReference>
<keyword evidence="3" id="KW-1185">Reference proteome</keyword>
<protein>
    <submittedName>
        <fullName evidence="2">Uncharacterized protein</fullName>
    </submittedName>
</protein>
<reference evidence="2" key="1">
    <citation type="submission" date="2021-01" db="EMBL/GenBank/DDBJ databases">
        <authorList>
            <consortium name="Aspergillus chevalieri M1 genome sequencing consortium"/>
            <person name="Kazuki M."/>
            <person name="Futagami T."/>
        </authorList>
    </citation>
    <scope>NUCLEOTIDE SEQUENCE</scope>
    <source>
        <strain evidence="2">M1</strain>
    </source>
</reference>
<evidence type="ECO:0000256" key="1">
    <source>
        <dbReference type="SAM" id="MobiDB-lite"/>
    </source>
</evidence>
<dbReference type="KEGG" id="ache:ACHE_60920A"/>
<dbReference type="Proteomes" id="UP000637239">
    <property type="component" value="Chromosome 6"/>
</dbReference>
<name>A0A7R7VUI3_ASPCH</name>
<reference evidence="2" key="2">
    <citation type="submission" date="2021-02" db="EMBL/GenBank/DDBJ databases">
        <title>Aspergillus chevalieri M1 genome sequence.</title>
        <authorList>
            <person name="Kadooka C."/>
            <person name="Mori K."/>
            <person name="Futagami T."/>
        </authorList>
    </citation>
    <scope>NUCLEOTIDE SEQUENCE</scope>
    <source>
        <strain evidence="2">M1</strain>
    </source>
</reference>
<feature type="region of interest" description="Disordered" evidence="1">
    <location>
        <begin position="1"/>
        <end position="22"/>
    </location>
</feature>
<evidence type="ECO:0000313" key="2">
    <source>
        <dbReference type="EMBL" id="BCR91034.1"/>
    </source>
</evidence>
<organism evidence="2 3">
    <name type="scientific">Aspergillus chevalieri</name>
    <name type="common">Eurotium chevalieri</name>
    <dbReference type="NCBI Taxonomy" id="182096"/>
    <lineage>
        <taxon>Eukaryota</taxon>
        <taxon>Fungi</taxon>
        <taxon>Dikarya</taxon>
        <taxon>Ascomycota</taxon>
        <taxon>Pezizomycotina</taxon>
        <taxon>Eurotiomycetes</taxon>
        <taxon>Eurotiomycetidae</taxon>
        <taxon>Eurotiales</taxon>
        <taxon>Aspergillaceae</taxon>
        <taxon>Aspergillus</taxon>
        <taxon>Aspergillus subgen. Aspergillus</taxon>
    </lineage>
</organism>
<accession>A0A7R7VUI3</accession>
<dbReference type="RefSeq" id="XP_043139556.1">
    <property type="nucleotide sequence ID" value="XM_043282147.1"/>
</dbReference>
<dbReference type="AlphaFoldDB" id="A0A7R7VUI3"/>
<proteinExistence type="predicted"/>
<gene>
    <name evidence="2" type="ORF">ACHE_60920A</name>
</gene>
<evidence type="ECO:0000313" key="3">
    <source>
        <dbReference type="Proteomes" id="UP000637239"/>
    </source>
</evidence>
<dbReference type="GeneID" id="66985392"/>
<feature type="region of interest" description="Disordered" evidence="1">
    <location>
        <begin position="62"/>
        <end position="125"/>
    </location>
</feature>